<dbReference type="InterPro" id="IPR000182">
    <property type="entry name" value="GNAT_dom"/>
</dbReference>
<protein>
    <submittedName>
        <fullName evidence="4">N-acetyltransferase</fullName>
    </submittedName>
</protein>
<gene>
    <name evidence="4" type="ORF">SJ2017_2790</name>
</gene>
<sequence length="154" mass="17177">MHIRKATKDDAAVAFEIRNLAILAQCKGHYEDETLQKWTEGSLPAHFVTDFAANGYVSIMNDNIVGVGMINLTTGMVDAMFVRPEYIGQGFGKQMIQYLELQARKAQCKKLSLDASLNAVDFYRACGFEGQREAIFYSPRGIELTCLPMTKALL</sequence>
<evidence type="ECO:0000259" key="3">
    <source>
        <dbReference type="PROSITE" id="PS51186"/>
    </source>
</evidence>
<keyword evidence="1" id="KW-0808">Transferase</keyword>
<keyword evidence="2" id="KW-0012">Acyltransferase</keyword>
<dbReference type="InterPro" id="IPR016181">
    <property type="entry name" value="Acyl_CoA_acyltransferase"/>
</dbReference>
<dbReference type="PROSITE" id="PS51186">
    <property type="entry name" value="GNAT"/>
    <property type="match status" value="1"/>
</dbReference>
<proteinExistence type="predicted"/>
<evidence type="ECO:0000256" key="2">
    <source>
        <dbReference type="ARBA" id="ARBA00023315"/>
    </source>
</evidence>
<accession>A0ABM6JMQ1</accession>
<evidence type="ECO:0000313" key="5">
    <source>
        <dbReference type="Proteomes" id="UP000191820"/>
    </source>
</evidence>
<dbReference type="PANTHER" id="PTHR43877:SF2">
    <property type="entry name" value="AMINOALKYLPHOSPHONATE N-ACETYLTRANSFERASE-RELATED"/>
    <property type="match status" value="1"/>
</dbReference>
<dbReference type="Proteomes" id="UP000191820">
    <property type="component" value="Chromosome"/>
</dbReference>
<dbReference type="EMBL" id="CP020472">
    <property type="protein sequence ID" value="ARD23071.1"/>
    <property type="molecule type" value="Genomic_DNA"/>
</dbReference>
<dbReference type="PANTHER" id="PTHR43877">
    <property type="entry name" value="AMINOALKYLPHOSPHONATE N-ACETYLTRANSFERASE-RELATED-RELATED"/>
    <property type="match status" value="1"/>
</dbReference>
<organism evidence="4 5">
    <name type="scientific">Shewanella japonica</name>
    <dbReference type="NCBI Taxonomy" id="93973"/>
    <lineage>
        <taxon>Bacteria</taxon>
        <taxon>Pseudomonadati</taxon>
        <taxon>Pseudomonadota</taxon>
        <taxon>Gammaproteobacteria</taxon>
        <taxon>Alteromonadales</taxon>
        <taxon>Shewanellaceae</taxon>
        <taxon>Shewanella</taxon>
    </lineage>
</organism>
<reference evidence="4 5" key="1">
    <citation type="submission" date="2017-03" db="EMBL/GenBank/DDBJ databases">
        <title>Genome sequencing of Shewanella japonica KCTC 22435.</title>
        <authorList>
            <person name="Kim K.M."/>
        </authorList>
    </citation>
    <scope>NUCLEOTIDE SEQUENCE [LARGE SCALE GENOMIC DNA]</scope>
    <source>
        <strain evidence="4 5">KCTC 22435</strain>
    </source>
</reference>
<dbReference type="SUPFAM" id="SSF55729">
    <property type="entry name" value="Acyl-CoA N-acyltransferases (Nat)"/>
    <property type="match status" value="1"/>
</dbReference>
<name>A0ABM6JMQ1_9GAMM</name>
<dbReference type="Gene3D" id="3.40.630.30">
    <property type="match status" value="1"/>
</dbReference>
<keyword evidence="5" id="KW-1185">Reference proteome</keyword>
<dbReference type="RefSeq" id="WP_055026186.1">
    <property type="nucleotide sequence ID" value="NZ_CANMJJ010000035.1"/>
</dbReference>
<evidence type="ECO:0000313" key="4">
    <source>
        <dbReference type="EMBL" id="ARD23071.1"/>
    </source>
</evidence>
<dbReference type="InterPro" id="IPR050832">
    <property type="entry name" value="Bact_Acetyltransf"/>
</dbReference>
<dbReference type="Pfam" id="PF13673">
    <property type="entry name" value="Acetyltransf_10"/>
    <property type="match status" value="1"/>
</dbReference>
<dbReference type="CDD" id="cd04301">
    <property type="entry name" value="NAT_SF"/>
    <property type="match status" value="1"/>
</dbReference>
<evidence type="ECO:0000256" key="1">
    <source>
        <dbReference type="ARBA" id="ARBA00022679"/>
    </source>
</evidence>
<feature type="domain" description="N-acetyltransferase" evidence="3">
    <location>
        <begin position="1"/>
        <end position="154"/>
    </location>
</feature>